<dbReference type="Proteomes" id="UP001172386">
    <property type="component" value="Unassembled WGS sequence"/>
</dbReference>
<dbReference type="EMBL" id="JAPDRQ010000317">
    <property type="protein sequence ID" value="KAJ9650697.1"/>
    <property type="molecule type" value="Genomic_DNA"/>
</dbReference>
<gene>
    <name evidence="1" type="ORF">H2198_010004</name>
</gene>
<evidence type="ECO:0000313" key="1">
    <source>
        <dbReference type="EMBL" id="KAJ9650697.1"/>
    </source>
</evidence>
<organism evidence="1 2">
    <name type="scientific">Neophaeococcomyces mojaviensis</name>
    <dbReference type="NCBI Taxonomy" id="3383035"/>
    <lineage>
        <taxon>Eukaryota</taxon>
        <taxon>Fungi</taxon>
        <taxon>Dikarya</taxon>
        <taxon>Ascomycota</taxon>
        <taxon>Pezizomycotina</taxon>
        <taxon>Eurotiomycetes</taxon>
        <taxon>Chaetothyriomycetidae</taxon>
        <taxon>Chaetothyriales</taxon>
        <taxon>Chaetothyriales incertae sedis</taxon>
        <taxon>Neophaeococcomyces</taxon>
    </lineage>
</organism>
<accession>A0ACC2ZSS8</accession>
<protein>
    <submittedName>
        <fullName evidence="1">Uncharacterized protein</fullName>
    </submittedName>
</protein>
<comment type="caution">
    <text evidence="1">The sequence shown here is derived from an EMBL/GenBank/DDBJ whole genome shotgun (WGS) entry which is preliminary data.</text>
</comment>
<name>A0ACC2ZSS8_9EURO</name>
<keyword evidence="2" id="KW-1185">Reference proteome</keyword>
<sequence length="234" mass="25656">MTLTVRQPSTDISEMVVAPGDIHQVFLIPGCQERMLLHPDPNVDLCAFFIGDIMEDIHSAGYQLRNTFLNARFLVPDDEIKNVRPIEPVMMVGYPNGLWDEKNNRPLARRGSTASHPFLKWNGKPEFVIDAACFPGSSGSPVFLFEDLMYRTKDNAYTPGTRAQLLGILASGPLYTSEGKLIQRNIPTSTTIVPVVQSMMNLGNVVHASAISDIVSIGKEASLAGKGFPKAIQL</sequence>
<evidence type="ECO:0000313" key="2">
    <source>
        <dbReference type="Proteomes" id="UP001172386"/>
    </source>
</evidence>
<reference evidence="1" key="1">
    <citation type="submission" date="2022-10" db="EMBL/GenBank/DDBJ databases">
        <title>Culturing micro-colonial fungi from biological soil crusts in the Mojave desert and describing Neophaeococcomyces mojavensis, and introducing the new genera and species Taxawa tesnikishii.</title>
        <authorList>
            <person name="Kurbessoian T."/>
            <person name="Stajich J.E."/>
        </authorList>
    </citation>
    <scope>NUCLEOTIDE SEQUENCE</scope>
    <source>
        <strain evidence="1">JES_112</strain>
    </source>
</reference>
<proteinExistence type="predicted"/>